<proteinExistence type="predicted"/>
<feature type="region of interest" description="Disordered" evidence="1">
    <location>
        <begin position="171"/>
        <end position="243"/>
    </location>
</feature>
<feature type="compositionally biased region" description="Low complexity" evidence="1">
    <location>
        <begin position="120"/>
        <end position="134"/>
    </location>
</feature>
<name>A0A2J6QYQ5_HYAVF</name>
<dbReference type="Proteomes" id="UP000235786">
    <property type="component" value="Unassembled WGS sequence"/>
</dbReference>
<accession>A0A2J6QYQ5</accession>
<keyword evidence="3" id="KW-1185">Reference proteome</keyword>
<evidence type="ECO:0000313" key="2">
    <source>
        <dbReference type="EMBL" id="PMD31404.1"/>
    </source>
</evidence>
<evidence type="ECO:0000256" key="1">
    <source>
        <dbReference type="SAM" id="MobiDB-lite"/>
    </source>
</evidence>
<dbReference type="AlphaFoldDB" id="A0A2J6QYQ5"/>
<reference evidence="2 3" key="1">
    <citation type="submission" date="2016-04" db="EMBL/GenBank/DDBJ databases">
        <title>A degradative enzymes factory behind the ericoid mycorrhizal symbiosis.</title>
        <authorList>
            <consortium name="DOE Joint Genome Institute"/>
            <person name="Martino E."/>
            <person name="Morin E."/>
            <person name="Grelet G."/>
            <person name="Kuo A."/>
            <person name="Kohler A."/>
            <person name="Daghino S."/>
            <person name="Barry K."/>
            <person name="Choi C."/>
            <person name="Cichocki N."/>
            <person name="Clum A."/>
            <person name="Copeland A."/>
            <person name="Hainaut M."/>
            <person name="Haridas S."/>
            <person name="Labutti K."/>
            <person name="Lindquist E."/>
            <person name="Lipzen A."/>
            <person name="Khouja H.-R."/>
            <person name="Murat C."/>
            <person name="Ohm R."/>
            <person name="Olson A."/>
            <person name="Spatafora J."/>
            <person name="Veneault-Fourrey C."/>
            <person name="Henrissat B."/>
            <person name="Grigoriev I."/>
            <person name="Martin F."/>
            <person name="Perotto S."/>
        </authorList>
    </citation>
    <scope>NUCLEOTIDE SEQUENCE [LARGE SCALE GENOMIC DNA]</scope>
    <source>
        <strain evidence="2 3">F</strain>
    </source>
</reference>
<organism evidence="2 3">
    <name type="scientific">Hyaloscypha variabilis (strain UAMH 11265 / GT02V1 / F)</name>
    <name type="common">Meliniomyces variabilis</name>
    <dbReference type="NCBI Taxonomy" id="1149755"/>
    <lineage>
        <taxon>Eukaryota</taxon>
        <taxon>Fungi</taxon>
        <taxon>Dikarya</taxon>
        <taxon>Ascomycota</taxon>
        <taxon>Pezizomycotina</taxon>
        <taxon>Leotiomycetes</taxon>
        <taxon>Helotiales</taxon>
        <taxon>Hyaloscyphaceae</taxon>
        <taxon>Hyaloscypha</taxon>
        <taxon>Hyaloscypha variabilis</taxon>
    </lineage>
</organism>
<feature type="compositionally biased region" description="Pro residues" evidence="1">
    <location>
        <begin position="75"/>
        <end position="88"/>
    </location>
</feature>
<dbReference type="EMBL" id="KZ613962">
    <property type="protein sequence ID" value="PMD31404.1"/>
    <property type="molecule type" value="Genomic_DNA"/>
</dbReference>
<protein>
    <submittedName>
        <fullName evidence="2">Uncharacterized protein</fullName>
    </submittedName>
</protein>
<gene>
    <name evidence="2" type="ORF">L207DRAFT_640712</name>
</gene>
<feature type="region of interest" description="Disordered" evidence="1">
    <location>
        <begin position="51"/>
        <end position="153"/>
    </location>
</feature>
<sequence length="243" mass="26009">MPLPSSSSGISGDACYLVPVDTANSHNAFKVVMCTPYPVVSTKILQVNLPASPLSGNSDDPSAHPEYMSNQPIRPKTPPPGPSPPPNGPRRASNNNVLHLYPLLPFTELPEPGQPEGPITPETSTGGTKGPGPSKRAETEVPVYTQSPNDPNTEKRILKAVNEILLAIQASRTKVDDPTNPFNDPGADFIPEPTKPQIPFRQVDGDLLKGKKPGTRPGQPTYPPPAPLPDREPKGNTRPRPQK</sequence>
<evidence type="ECO:0000313" key="3">
    <source>
        <dbReference type="Proteomes" id="UP000235786"/>
    </source>
</evidence>